<dbReference type="PANTHER" id="PTHR35889">
    <property type="entry name" value="CYCLOINULO-OLIGOSACCHARIDE FRUCTANOTRANSFERASE-RELATED"/>
    <property type="match status" value="1"/>
</dbReference>
<sequence>MWSTRLLFAGWLMGSVVGVVAAAEAPLTYNRDIRPILVDKCFACHGPDSAARKADLRLDQRDQAVERSAIVPGNPDGSEMLRRILSTDPDEHMPPPVTKKTLSAVEIAKLRQWIAEGAEYQPHWSYIAPVRPELPPVRQMEWVRNPIDRFILARLEALGLSPAPEADRRTLARRLSLDLTGLPPRPEDVEKFVHDASPQAYERYVDSLLSSPHWGEHRARYWLDAARYADTHGIHFDNYREIWAYRDWVINAFNRNLPFDQFTIEQLAGDMLPNPTLDQLIASGFNRCHITTNEGGIIDEEYLVLYTRDRTETTSQVWMGITMNCAVCHEHKFDPISQKEFYELAAFFNNTTVPARDGNIKDSPPVIVVPSPSDRERWQQLADELPRARQAVNQRKETARPVFDQWLAAADPESIARSLPTEGLAWHIPADEGTGEQLTAMQRGTPQAVPLLTPARWQTGHVAPHALELNGGAVAALSEAGDFDADQPFSCAAWVRLAPNDSSGALLARMDDGNNFRGWDLWVEGRRVGMHLIHQWPTDALKVVTQKQLTGNEWTHVAVTYDGSRKAAGVKIYVNGELQPTNVQADTLRNTTRTAVPLKIGQRHSTSPLAGAAIHDIRLYDRALSPAEAASLARSSRLAALLGKPADQRTPAEINELYDWWLNALDAEYSSAVAAVQQLEREHSDIKARGTVAYVLQERNEPPTAFVLFRGDYDKRREQVAADTPDFLPPFPPDLPRNRLGLAHWLLRPEHPLTARVTVNRFWQEVFGAGLVRTAGDFGVAGELPSHPELLDWLAVEFREQGWDVRKFFKLLVTSATYRQAAITTPQKLELDPQNRWLSRGPRFRMDAEMVRDYALTVSNLLVPKIGGPSVKPFQPDGLWEAIAMNVSNTRSYQRDVGEGSHRRSLYTFWKRQVPPAQMEIFNAPNREYCVVRRERTNTPLQALVTLNDPQFVEAAKGLAQLTLLEGGATDAARLDYLGRRLLARPFRTDEAAVALSSLQSLLAYYQGHLDDARQLLAVGDLVVDPALDPALLAAWTMLANELMNLDEVLNK</sequence>
<name>A0A7C4QR73_9PLAN</name>
<dbReference type="Gene3D" id="2.60.120.200">
    <property type="match status" value="1"/>
</dbReference>
<dbReference type="Pfam" id="PF07587">
    <property type="entry name" value="PSD1"/>
    <property type="match status" value="1"/>
</dbReference>
<dbReference type="Pfam" id="PF07635">
    <property type="entry name" value="PSCyt1"/>
    <property type="match status" value="1"/>
</dbReference>
<dbReference type="Pfam" id="PF13385">
    <property type="entry name" value="Laminin_G_3"/>
    <property type="match status" value="1"/>
</dbReference>
<keyword evidence="1" id="KW-0732">Signal</keyword>
<dbReference type="PANTHER" id="PTHR35889:SF3">
    <property type="entry name" value="F-BOX DOMAIN-CONTAINING PROTEIN"/>
    <property type="match status" value="1"/>
</dbReference>
<protein>
    <submittedName>
        <fullName evidence="4">DUF1553 domain-containing protein</fullName>
    </submittedName>
</protein>
<dbReference type="EMBL" id="DSVQ01000012">
    <property type="protein sequence ID" value="HGT39408.1"/>
    <property type="molecule type" value="Genomic_DNA"/>
</dbReference>
<dbReference type="GO" id="GO:0009055">
    <property type="term" value="F:electron transfer activity"/>
    <property type="evidence" value="ECO:0007669"/>
    <property type="project" value="InterPro"/>
</dbReference>
<dbReference type="InterPro" id="IPR006558">
    <property type="entry name" value="LamG-like"/>
</dbReference>
<dbReference type="GO" id="GO:0020037">
    <property type="term" value="F:heme binding"/>
    <property type="evidence" value="ECO:0007669"/>
    <property type="project" value="InterPro"/>
</dbReference>
<dbReference type="InterPro" id="IPR036909">
    <property type="entry name" value="Cyt_c-like_dom_sf"/>
</dbReference>
<evidence type="ECO:0000313" key="4">
    <source>
        <dbReference type="EMBL" id="HGT39408.1"/>
    </source>
</evidence>
<dbReference type="SUPFAM" id="SSF46626">
    <property type="entry name" value="Cytochrome c"/>
    <property type="match status" value="1"/>
</dbReference>
<keyword evidence="2" id="KW-1015">Disulfide bond</keyword>
<dbReference type="SMART" id="SM00560">
    <property type="entry name" value="LamGL"/>
    <property type="match status" value="1"/>
</dbReference>
<comment type="caution">
    <text evidence="4">The sequence shown here is derived from an EMBL/GenBank/DDBJ whole genome shotgun (WGS) entry which is preliminary data.</text>
</comment>
<evidence type="ECO:0000256" key="2">
    <source>
        <dbReference type="ARBA" id="ARBA00023157"/>
    </source>
</evidence>
<evidence type="ECO:0000256" key="1">
    <source>
        <dbReference type="ARBA" id="ARBA00022729"/>
    </source>
</evidence>
<dbReference type="InterPro" id="IPR011429">
    <property type="entry name" value="Cyt_c_Planctomycete-type"/>
</dbReference>
<organism evidence="4">
    <name type="scientific">Schlesneria paludicola</name>
    <dbReference type="NCBI Taxonomy" id="360056"/>
    <lineage>
        <taxon>Bacteria</taxon>
        <taxon>Pseudomonadati</taxon>
        <taxon>Planctomycetota</taxon>
        <taxon>Planctomycetia</taxon>
        <taxon>Planctomycetales</taxon>
        <taxon>Planctomycetaceae</taxon>
        <taxon>Schlesneria</taxon>
    </lineage>
</organism>
<dbReference type="InterPro" id="IPR011444">
    <property type="entry name" value="DUF1549"/>
</dbReference>
<dbReference type="InterPro" id="IPR022655">
    <property type="entry name" value="DUF1553"/>
</dbReference>
<proteinExistence type="predicted"/>
<dbReference type="InterPro" id="IPR013320">
    <property type="entry name" value="ConA-like_dom_sf"/>
</dbReference>
<evidence type="ECO:0000259" key="3">
    <source>
        <dbReference type="SMART" id="SM00560"/>
    </source>
</evidence>
<reference evidence="4" key="1">
    <citation type="journal article" date="2020" name="mSystems">
        <title>Genome- and Community-Level Interaction Insights into Carbon Utilization and Element Cycling Functions of Hydrothermarchaeota in Hydrothermal Sediment.</title>
        <authorList>
            <person name="Zhou Z."/>
            <person name="Liu Y."/>
            <person name="Xu W."/>
            <person name="Pan J."/>
            <person name="Luo Z.H."/>
            <person name="Li M."/>
        </authorList>
    </citation>
    <scope>NUCLEOTIDE SEQUENCE [LARGE SCALE GENOMIC DNA]</scope>
    <source>
        <strain evidence="4">SpSt-508</strain>
    </source>
</reference>
<dbReference type="Pfam" id="PF07583">
    <property type="entry name" value="PSCyt2"/>
    <property type="match status" value="1"/>
</dbReference>
<dbReference type="SUPFAM" id="SSF49899">
    <property type="entry name" value="Concanavalin A-like lectins/glucanases"/>
    <property type="match status" value="1"/>
</dbReference>
<gene>
    <name evidence="4" type="ORF">ENS64_09140</name>
</gene>
<accession>A0A7C4QR73</accession>
<dbReference type="AlphaFoldDB" id="A0A7C4QR73"/>
<feature type="domain" description="LamG-like jellyroll fold" evidence="3">
    <location>
        <begin position="487"/>
        <end position="627"/>
    </location>
</feature>